<dbReference type="OrthoDB" id="5978082at2759"/>
<reference evidence="2" key="1">
    <citation type="submission" date="2023-01" db="EMBL/GenBank/DDBJ databases">
        <title>Genome assembly of the deep-sea coral Lophelia pertusa.</title>
        <authorList>
            <person name="Herrera S."/>
            <person name="Cordes E."/>
        </authorList>
    </citation>
    <scope>NUCLEOTIDE SEQUENCE</scope>
    <source>
        <strain evidence="2">USNM1676648</strain>
        <tissue evidence="2">Polyp</tissue>
    </source>
</reference>
<comment type="caution">
    <text evidence="2">The sequence shown here is derived from an EMBL/GenBank/DDBJ whole genome shotgun (WGS) entry which is preliminary data.</text>
</comment>
<accession>A0A9X0CRW2</accession>
<proteinExistence type="predicted"/>
<organism evidence="2 3">
    <name type="scientific">Desmophyllum pertusum</name>
    <dbReference type="NCBI Taxonomy" id="174260"/>
    <lineage>
        <taxon>Eukaryota</taxon>
        <taxon>Metazoa</taxon>
        <taxon>Cnidaria</taxon>
        <taxon>Anthozoa</taxon>
        <taxon>Hexacorallia</taxon>
        <taxon>Scleractinia</taxon>
        <taxon>Caryophylliina</taxon>
        <taxon>Caryophylliidae</taxon>
        <taxon>Desmophyllum</taxon>
    </lineage>
</organism>
<feature type="compositionally biased region" description="Low complexity" evidence="1">
    <location>
        <begin position="199"/>
        <end position="218"/>
    </location>
</feature>
<evidence type="ECO:0000313" key="3">
    <source>
        <dbReference type="Proteomes" id="UP001163046"/>
    </source>
</evidence>
<sequence>MNVFVYLSSSVDSTQANGQQVPTLPQRKRGMKMCNDCKQFCPPASKICKHDGCGAKFPPKAFNWEKIDKMGETNPTHQREYLEKRANILYKKHQWQVVVLYYHPHARGDTVEGYGTPGIAAKFLGLGEGQDKNRCVGKRAKDLFEKFVDNEMEAESASTSSRLPSDNPTVDPSDNPTVNPSDNSTVDPSDNSTDNASASLSPTTSSTTTTPSTDLLSSRAPSTSSIINQISATPSIMSSLPSTTDSSFSVISPNITTITTTKSNVSVSSSSSQPVHVAYVEDNNVKAIGFPLASRTMLHGKAIPEGSICVQVIHTSAADIPAPIVLGHEEENAVLKNNMFFALPINNLFNYLYNKSTNSVKLSHYVRV</sequence>
<evidence type="ECO:0000313" key="2">
    <source>
        <dbReference type="EMBL" id="KAJ7373380.1"/>
    </source>
</evidence>
<protein>
    <submittedName>
        <fullName evidence="2">Uncharacterized protein</fullName>
    </submittedName>
</protein>
<feature type="compositionally biased region" description="Polar residues" evidence="1">
    <location>
        <begin position="156"/>
        <end position="198"/>
    </location>
</feature>
<gene>
    <name evidence="2" type="ORF">OS493_012972</name>
</gene>
<dbReference type="Proteomes" id="UP001163046">
    <property type="component" value="Unassembled WGS sequence"/>
</dbReference>
<name>A0A9X0CRW2_9CNID</name>
<feature type="region of interest" description="Disordered" evidence="1">
    <location>
        <begin position="154"/>
        <end position="222"/>
    </location>
</feature>
<dbReference type="EMBL" id="MU826831">
    <property type="protein sequence ID" value="KAJ7373380.1"/>
    <property type="molecule type" value="Genomic_DNA"/>
</dbReference>
<keyword evidence="3" id="KW-1185">Reference proteome</keyword>
<evidence type="ECO:0000256" key="1">
    <source>
        <dbReference type="SAM" id="MobiDB-lite"/>
    </source>
</evidence>
<dbReference type="AlphaFoldDB" id="A0A9X0CRW2"/>